<dbReference type="PANTHER" id="PTHR32002">
    <property type="entry name" value="PROTEIN NLP8"/>
    <property type="match status" value="1"/>
</dbReference>
<dbReference type="PROSITE" id="PS51745">
    <property type="entry name" value="PB1"/>
    <property type="match status" value="1"/>
</dbReference>
<reference evidence="9" key="3">
    <citation type="submission" date="2020-12" db="UniProtKB">
        <authorList>
            <consortium name="EnsemblPlants"/>
        </authorList>
    </citation>
    <scope>IDENTIFICATION</scope>
</reference>
<reference evidence="8 10" key="2">
    <citation type="journal article" date="2018" name="Plant J.">
        <title>The Physcomitrella patens chromosome-scale assembly reveals moss genome structure and evolution.</title>
        <authorList>
            <person name="Lang D."/>
            <person name="Ullrich K.K."/>
            <person name="Murat F."/>
            <person name="Fuchs J."/>
            <person name="Jenkins J."/>
            <person name="Haas F.B."/>
            <person name="Piednoel M."/>
            <person name="Gundlach H."/>
            <person name="Van Bel M."/>
            <person name="Meyberg R."/>
            <person name="Vives C."/>
            <person name="Morata J."/>
            <person name="Symeonidi A."/>
            <person name="Hiss M."/>
            <person name="Muchero W."/>
            <person name="Kamisugi Y."/>
            <person name="Saleh O."/>
            <person name="Blanc G."/>
            <person name="Decker E.L."/>
            <person name="van Gessel N."/>
            <person name="Grimwood J."/>
            <person name="Hayes R.D."/>
            <person name="Graham S.W."/>
            <person name="Gunter L.E."/>
            <person name="McDaniel S.F."/>
            <person name="Hoernstein S.N.W."/>
            <person name="Larsson A."/>
            <person name="Li F.W."/>
            <person name="Perroud P.F."/>
            <person name="Phillips J."/>
            <person name="Ranjan P."/>
            <person name="Rokshar D.S."/>
            <person name="Rothfels C.J."/>
            <person name="Schneider L."/>
            <person name="Shu S."/>
            <person name="Stevenson D.W."/>
            <person name="Thummler F."/>
            <person name="Tillich M."/>
            <person name="Villarreal Aguilar J.C."/>
            <person name="Widiez T."/>
            <person name="Wong G.K."/>
            <person name="Wymore A."/>
            <person name="Zhang Y."/>
            <person name="Zimmer A.D."/>
            <person name="Quatrano R.S."/>
            <person name="Mayer K.F.X."/>
            <person name="Goodstein D."/>
            <person name="Casacuberta J.M."/>
            <person name="Vandepoele K."/>
            <person name="Reski R."/>
            <person name="Cuming A.C."/>
            <person name="Tuskan G.A."/>
            <person name="Maumus F."/>
            <person name="Salse J."/>
            <person name="Schmutz J."/>
            <person name="Rensing S.A."/>
        </authorList>
    </citation>
    <scope>NUCLEOTIDE SEQUENCE [LARGE SCALE GENOMIC DNA]</scope>
    <source>
        <strain evidence="9 10">cv. Gransden 2004</strain>
    </source>
</reference>
<dbReference type="Gramene" id="Pp3c17_4375V3.1">
    <property type="protein sequence ID" value="Pp3c17_4375V3.1"/>
    <property type="gene ID" value="Pp3c17_4375"/>
</dbReference>
<keyword evidence="3" id="KW-0804">Transcription</keyword>
<evidence type="ECO:0000313" key="9">
    <source>
        <dbReference type="EnsemblPlants" id="Pp3c17_4370V3.1"/>
    </source>
</evidence>
<feature type="region of interest" description="Disordered" evidence="5">
    <location>
        <begin position="872"/>
        <end position="1054"/>
    </location>
</feature>
<accession>A0A2K1J2N5</accession>
<name>A0A2K1J2N5_PHYPA</name>
<dbReference type="Gramene" id="Pp3c17_4370V3.1">
    <property type="protein sequence ID" value="Pp3c17_4370V3.1"/>
    <property type="gene ID" value="Pp3c17_4370"/>
</dbReference>
<feature type="compositionally biased region" description="Low complexity" evidence="5">
    <location>
        <begin position="1022"/>
        <end position="1034"/>
    </location>
</feature>
<dbReference type="Pfam" id="PF22922">
    <property type="entry name" value="GAF_NLP"/>
    <property type="match status" value="1"/>
</dbReference>
<protein>
    <recommendedName>
        <fullName evidence="11">NIN-like transcription factor</fullName>
    </recommendedName>
</protein>
<dbReference type="PANTHER" id="PTHR32002:SF41">
    <property type="entry name" value="PROTEIN NLP8"/>
    <property type="match status" value="1"/>
</dbReference>
<dbReference type="Gramene" id="Pp3c17_4375V3.2">
    <property type="protein sequence ID" value="Pp3c17_4375V3.2"/>
    <property type="gene ID" value="Pp3c17_4375"/>
</dbReference>
<dbReference type="PaxDb" id="3218-PP1S26_246V6.1"/>
<dbReference type="InterPro" id="IPR055081">
    <property type="entry name" value="NLP1-9_GAF"/>
</dbReference>
<sequence length="1251" mass="135592">MEIPPPNERFQPTMPRWRTSELLALSQQLSPGGQFPGSDSKFLIDDTLLSDLMDLDPLCDQSGEPWVAAGQDFSLPFAAFSPGQFSPGNFSPSAMSPQPQSQASPNSQLYAQVNSGMAVPGGHLSPREILVQDGGLTPSPSRLVDLLEQPSTSEGYLVAMSPGTSANFAEMSQIYLSNGSTANSHANLHSNSHGAMVNERVINLGNNRSNYGRNCLTVTNATMERNPEGESLLRQAELRDEYAGQPMDPAAFEYINATQDAQYDMVTKSETSKKRLVVTGGSLTLKERITQALRFIGRSCVDVLAQVWMPVRTADNQTVLSTREQPFVLERKTDRMWTYRSISENYVFAVTGGFPGLPGRVYLQQVPEWTPNVQFYSDHEYLRVKHAMACDVKGTLAVPVFEASSRNCLAVIELVMKAEKVQYAPEIDIICRALQAVNLSCTDGMELPALEFRTQGRRAALAEISEVLTAVCETHNLPLAQTWVPGSHHSVDKPSSNKKCRVESGTNSKSSGGSHSSNRVCLCTGDGPHYVKDSKMWGFRQACLEHYLEKGQGVPGKAFASNQPAFESDVKNYSKIEYPLGHYAQLFGLTAAVAIRLRSIHTGADDFVLEFFLPVKCISSDDQQVMLNSLSITMQRVCRSLRTVTDKELADELKAASAEESTEAESNPPKPVDPAEEQRNAAASGIELPPSENATENPTVQEKQPQQISQEIPALPLERSQSLVSEKAQVGESNDNVEPLQLFEKQPAIQVPGAARTFTSTAQKAANQNRRLDRRRGTTEKTIGLDVLQQYFAGSLKDAAKSIGVCPTTLKRICRQHGISRWPSRKINKVSRSLKKLQGVIESVQGADGTLRINAFSGDIASAAVAAAAVTSTVPAAKDTTTEDGRSAASPSEACHNQHDGISNGESNQTPLSVEDEDSSPHDIQRLRHPTGASNLSMARAEPKVPVNLANANGTRPSLPIDHTRDRNSDESSGGAEFGSTNHGGADQDFYAVSAEQESDGTGRKLDIKEVSAKDPPTLYIPNGSSNPSHSGGSDWDRSPNGSMSDFGRNTDSGSGTGFNGGAICVESRVHGGASALAALRDSDLSSYGNPCDYERYALDDSPREVTGAHRTGSSHHNGSDSSSPSSGAGGYARKHYWPVPVVEPEAVTVKATFRADTVRFKLLVGSGYLDLRNEISRRLKVDEHGFDLKYLDDEEEWMLITCDADVKECIDVAQTLGRHTVKLMVRQSGSWTSSGNNSNVSLQDMNCHAA</sequence>
<dbReference type="PROSITE" id="PS51519">
    <property type="entry name" value="RWP_RK"/>
    <property type="match status" value="1"/>
</dbReference>
<evidence type="ECO:0000256" key="5">
    <source>
        <dbReference type="SAM" id="MobiDB-lite"/>
    </source>
</evidence>
<feature type="compositionally biased region" description="Low complexity" evidence="5">
    <location>
        <begin position="504"/>
        <end position="517"/>
    </location>
</feature>
<feature type="region of interest" description="Disordered" evidence="5">
    <location>
        <begin position="1099"/>
        <end position="1130"/>
    </location>
</feature>
<dbReference type="GO" id="GO:0003677">
    <property type="term" value="F:DNA binding"/>
    <property type="evidence" value="ECO:0007669"/>
    <property type="project" value="UniProtKB-KW"/>
</dbReference>
<evidence type="ECO:0000256" key="3">
    <source>
        <dbReference type="ARBA" id="ARBA00023163"/>
    </source>
</evidence>
<feature type="region of interest" description="Disordered" evidence="5">
    <location>
        <begin position="652"/>
        <end position="708"/>
    </location>
</feature>
<feature type="domain" description="PB1" evidence="7">
    <location>
        <begin position="1147"/>
        <end position="1229"/>
    </location>
</feature>
<dbReference type="InterPro" id="IPR053793">
    <property type="entry name" value="PB1-like"/>
</dbReference>
<dbReference type="InterPro" id="IPR045012">
    <property type="entry name" value="NLP"/>
</dbReference>
<dbReference type="STRING" id="3218.A0A2K1J2N5"/>
<keyword evidence="2" id="KW-0238">DNA-binding</keyword>
<feature type="region of interest" description="Disordered" evidence="5">
    <location>
        <begin position="483"/>
        <end position="517"/>
    </location>
</feature>
<evidence type="ECO:0008006" key="11">
    <source>
        <dbReference type="Google" id="ProtNLM"/>
    </source>
</evidence>
<dbReference type="EnsemblPlants" id="Pp3c17_4375V3.1">
    <property type="protein sequence ID" value="Pp3c17_4375V3.1"/>
    <property type="gene ID" value="Pp3c17_4375"/>
</dbReference>
<gene>
    <name evidence="9" type="primary">LOC112294425</name>
    <name evidence="8" type="ORF">PHYPA_021634</name>
</gene>
<evidence type="ECO:0000256" key="2">
    <source>
        <dbReference type="ARBA" id="ARBA00023125"/>
    </source>
</evidence>
<dbReference type="InterPro" id="IPR000270">
    <property type="entry name" value="PB1_dom"/>
</dbReference>
<dbReference type="CDD" id="cd06407">
    <property type="entry name" value="PB1_NLP"/>
    <property type="match status" value="1"/>
</dbReference>
<evidence type="ECO:0000259" key="7">
    <source>
        <dbReference type="PROSITE" id="PS51745"/>
    </source>
</evidence>
<keyword evidence="4" id="KW-0539">Nucleus</keyword>
<evidence type="ECO:0000256" key="4">
    <source>
        <dbReference type="ARBA" id="ARBA00023242"/>
    </source>
</evidence>
<dbReference type="AlphaFoldDB" id="A0A2K1J2N5"/>
<dbReference type="EMBL" id="ABEU02000017">
    <property type="protein sequence ID" value="PNR35784.1"/>
    <property type="molecule type" value="Genomic_DNA"/>
</dbReference>
<evidence type="ECO:0000313" key="8">
    <source>
        <dbReference type="EMBL" id="PNR35784.1"/>
    </source>
</evidence>
<dbReference type="SMART" id="SM00666">
    <property type="entry name" value="PB1"/>
    <property type="match status" value="1"/>
</dbReference>
<dbReference type="InterPro" id="IPR003035">
    <property type="entry name" value="RWP-RK_dom"/>
</dbReference>
<dbReference type="EnsemblPlants" id="Pp3c17_4375V3.2">
    <property type="protein sequence ID" value="Pp3c17_4375V3.2"/>
    <property type="gene ID" value="Pp3c17_4375"/>
</dbReference>
<proteinExistence type="predicted"/>
<dbReference type="Proteomes" id="UP000006727">
    <property type="component" value="Chromosome 17"/>
</dbReference>
<dbReference type="EnsemblPlants" id="Pp3c17_4370V3.1">
    <property type="protein sequence ID" value="Pp3c17_4370V3.1"/>
    <property type="gene ID" value="Pp3c17_4370"/>
</dbReference>
<feature type="compositionally biased region" description="Polar residues" evidence="5">
    <location>
        <begin position="692"/>
        <end position="708"/>
    </location>
</feature>
<dbReference type="GO" id="GO:0003700">
    <property type="term" value="F:DNA-binding transcription factor activity"/>
    <property type="evidence" value="ECO:0007669"/>
    <property type="project" value="InterPro"/>
</dbReference>
<dbReference type="Pfam" id="PF02042">
    <property type="entry name" value="RWP-RK"/>
    <property type="match status" value="1"/>
</dbReference>
<dbReference type="OrthoDB" id="6270329at2759"/>
<evidence type="ECO:0000259" key="6">
    <source>
        <dbReference type="PROSITE" id="PS51519"/>
    </source>
</evidence>
<dbReference type="Pfam" id="PF00564">
    <property type="entry name" value="PB1"/>
    <property type="match status" value="1"/>
</dbReference>
<feature type="compositionally biased region" description="Low complexity" evidence="5">
    <location>
        <begin position="1115"/>
        <end position="1127"/>
    </location>
</feature>
<dbReference type="GeneID" id="112294425"/>
<dbReference type="SUPFAM" id="SSF54277">
    <property type="entry name" value="CAD &amp; PB1 domains"/>
    <property type="match status" value="1"/>
</dbReference>
<organism evidence="8">
    <name type="scientific">Physcomitrium patens</name>
    <name type="common">Spreading-leaved earth moss</name>
    <name type="synonym">Physcomitrella patens</name>
    <dbReference type="NCBI Taxonomy" id="3218"/>
    <lineage>
        <taxon>Eukaryota</taxon>
        <taxon>Viridiplantae</taxon>
        <taxon>Streptophyta</taxon>
        <taxon>Embryophyta</taxon>
        <taxon>Bryophyta</taxon>
        <taxon>Bryophytina</taxon>
        <taxon>Bryopsida</taxon>
        <taxon>Funariidae</taxon>
        <taxon>Funariales</taxon>
        <taxon>Funariaceae</taxon>
        <taxon>Physcomitrium</taxon>
    </lineage>
</organism>
<feature type="compositionally biased region" description="Basic and acidic residues" evidence="5">
    <location>
        <begin position="1001"/>
        <end position="1013"/>
    </location>
</feature>
<dbReference type="InterPro" id="IPR034891">
    <property type="entry name" value="PB1_NLP"/>
</dbReference>
<keyword evidence="10" id="KW-1185">Reference proteome</keyword>
<feature type="compositionally biased region" description="Polar residues" evidence="5">
    <location>
        <begin position="1040"/>
        <end position="1054"/>
    </location>
</feature>
<dbReference type="Gene3D" id="3.10.20.90">
    <property type="entry name" value="Phosphatidylinositol 3-kinase Catalytic Subunit, Chain A, domain 1"/>
    <property type="match status" value="1"/>
</dbReference>
<dbReference type="RefSeq" id="XP_024400585.1">
    <property type="nucleotide sequence ID" value="XM_024544817.2"/>
</dbReference>
<feature type="domain" description="RWP-RK" evidence="6">
    <location>
        <begin position="764"/>
        <end position="850"/>
    </location>
</feature>
<feature type="compositionally biased region" description="Polar residues" evidence="5">
    <location>
        <begin position="900"/>
        <end position="912"/>
    </location>
</feature>
<reference evidence="8 10" key="1">
    <citation type="journal article" date="2008" name="Science">
        <title>The Physcomitrella genome reveals evolutionary insights into the conquest of land by plants.</title>
        <authorList>
            <person name="Rensing S."/>
            <person name="Lang D."/>
            <person name="Zimmer A."/>
            <person name="Terry A."/>
            <person name="Salamov A."/>
            <person name="Shapiro H."/>
            <person name="Nishiyama T."/>
            <person name="Perroud P.-F."/>
            <person name="Lindquist E."/>
            <person name="Kamisugi Y."/>
            <person name="Tanahashi T."/>
            <person name="Sakakibara K."/>
            <person name="Fujita T."/>
            <person name="Oishi K."/>
            <person name="Shin-I T."/>
            <person name="Kuroki Y."/>
            <person name="Toyoda A."/>
            <person name="Suzuki Y."/>
            <person name="Hashimoto A."/>
            <person name="Yamaguchi K."/>
            <person name="Sugano A."/>
            <person name="Kohara Y."/>
            <person name="Fujiyama A."/>
            <person name="Anterola A."/>
            <person name="Aoki S."/>
            <person name="Ashton N."/>
            <person name="Barbazuk W.B."/>
            <person name="Barker E."/>
            <person name="Bennetzen J."/>
            <person name="Bezanilla M."/>
            <person name="Blankenship R."/>
            <person name="Cho S.H."/>
            <person name="Dutcher S."/>
            <person name="Estelle M."/>
            <person name="Fawcett J.A."/>
            <person name="Gundlach H."/>
            <person name="Hanada K."/>
            <person name="Heyl A."/>
            <person name="Hicks K.A."/>
            <person name="Hugh J."/>
            <person name="Lohr M."/>
            <person name="Mayer K."/>
            <person name="Melkozernov A."/>
            <person name="Murata T."/>
            <person name="Nelson D."/>
            <person name="Pils B."/>
            <person name="Prigge M."/>
            <person name="Reiss B."/>
            <person name="Renner T."/>
            <person name="Rombauts S."/>
            <person name="Rushton P."/>
            <person name="Sanderfoot A."/>
            <person name="Schween G."/>
            <person name="Shiu S.-H."/>
            <person name="Stueber K."/>
            <person name="Theodoulou F.L."/>
            <person name="Tu H."/>
            <person name="Van de Peer Y."/>
            <person name="Verrier P.J."/>
            <person name="Waters E."/>
            <person name="Wood A."/>
            <person name="Yang L."/>
            <person name="Cove D."/>
            <person name="Cuming A."/>
            <person name="Hasebe M."/>
            <person name="Lucas S."/>
            <person name="Mishler D.B."/>
            <person name="Reski R."/>
            <person name="Grigoriev I."/>
            <person name="Quatrano R.S."/>
            <person name="Boore J.L."/>
        </authorList>
    </citation>
    <scope>NUCLEOTIDE SEQUENCE [LARGE SCALE GENOMIC DNA]</scope>
    <source>
        <strain evidence="9 10">cv. Gransden 2004</strain>
    </source>
</reference>
<keyword evidence="1" id="KW-0805">Transcription regulation</keyword>
<evidence type="ECO:0000313" key="10">
    <source>
        <dbReference type="Proteomes" id="UP000006727"/>
    </source>
</evidence>
<feature type="compositionally biased region" description="Basic and acidic residues" evidence="5">
    <location>
        <begin position="1099"/>
        <end position="1108"/>
    </location>
</feature>
<evidence type="ECO:0000256" key="1">
    <source>
        <dbReference type="ARBA" id="ARBA00023015"/>
    </source>
</evidence>